<dbReference type="GO" id="GO:0006310">
    <property type="term" value="P:DNA recombination"/>
    <property type="evidence" value="ECO:0007669"/>
    <property type="project" value="InterPro"/>
</dbReference>
<dbReference type="GO" id="GO:0015074">
    <property type="term" value="P:DNA integration"/>
    <property type="evidence" value="ECO:0007669"/>
    <property type="project" value="InterPro"/>
</dbReference>
<proteinExistence type="predicted"/>
<feature type="compositionally biased region" description="Pro residues" evidence="3">
    <location>
        <begin position="1314"/>
        <end position="1323"/>
    </location>
</feature>
<feature type="region of interest" description="Disordered" evidence="3">
    <location>
        <begin position="1"/>
        <end position="150"/>
    </location>
</feature>
<feature type="compositionally biased region" description="Low complexity" evidence="3">
    <location>
        <begin position="845"/>
        <end position="857"/>
    </location>
</feature>
<feature type="compositionally biased region" description="Low complexity" evidence="3">
    <location>
        <begin position="957"/>
        <end position="975"/>
    </location>
</feature>
<feature type="compositionally biased region" description="Polar residues" evidence="3">
    <location>
        <begin position="1209"/>
        <end position="1220"/>
    </location>
</feature>
<name>A0A066W1G5_TILAU</name>
<feature type="region of interest" description="Disordered" evidence="3">
    <location>
        <begin position="496"/>
        <end position="522"/>
    </location>
</feature>
<dbReference type="STRING" id="1037660.A0A066W1G5"/>
<dbReference type="PROSITE" id="PS00354">
    <property type="entry name" value="HMGI_Y"/>
    <property type="match status" value="1"/>
</dbReference>
<organism evidence="4 5">
    <name type="scientific">Tilletiaria anomala (strain ATCC 24038 / CBS 436.72 / UBC 951)</name>
    <dbReference type="NCBI Taxonomy" id="1037660"/>
    <lineage>
        <taxon>Eukaryota</taxon>
        <taxon>Fungi</taxon>
        <taxon>Dikarya</taxon>
        <taxon>Basidiomycota</taxon>
        <taxon>Ustilaginomycotina</taxon>
        <taxon>Exobasidiomycetes</taxon>
        <taxon>Georgefischeriales</taxon>
        <taxon>Tilletiariaceae</taxon>
        <taxon>Tilletiaria</taxon>
    </lineage>
</organism>
<dbReference type="GO" id="GO:0006355">
    <property type="term" value="P:regulation of DNA-templated transcription"/>
    <property type="evidence" value="ECO:0007669"/>
    <property type="project" value="InterPro"/>
</dbReference>
<dbReference type="Proteomes" id="UP000027361">
    <property type="component" value="Unassembled WGS sequence"/>
</dbReference>
<feature type="compositionally biased region" description="Low complexity" evidence="3">
    <location>
        <begin position="747"/>
        <end position="760"/>
    </location>
</feature>
<feature type="compositionally biased region" description="Low complexity" evidence="3">
    <location>
        <begin position="719"/>
        <end position="739"/>
    </location>
</feature>
<feature type="compositionally biased region" description="Low complexity" evidence="3">
    <location>
        <begin position="613"/>
        <end position="626"/>
    </location>
</feature>
<feature type="compositionally biased region" description="Low complexity" evidence="3">
    <location>
        <begin position="643"/>
        <end position="669"/>
    </location>
</feature>
<dbReference type="Gene3D" id="1.10.443.10">
    <property type="entry name" value="Intergrase catalytic core"/>
    <property type="match status" value="1"/>
</dbReference>
<feature type="region of interest" description="Disordered" evidence="3">
    <location>
        <begin position="892"/>
        <end position="1015"/>
    </location>
</feature>
<feature type="compositionally biased region" description="Gly residues" evidence="3">
    <location>
        <begin position="1165"/>
        <end position="1177"/>
    </location>
</feature>
<gene>
    <name evidence="4" type="ORF">K437DRAFT_128645</name>
</gene>
<dbReference type="HOGENOM" id="CLU_259688_0_0_1"/>
<keyword evidence="2" id="KW-0539">Nucleus</keyword>
<dbReference type="GO" id="GO:0003677">
    <property type="term" value="F:DNA binding"/>
    <property type="evidence" value="ECO:0007669"/>
    <property type="project" value="InterPro"/>
</dbReference>
<dbReference type="InterPro" id="IPR000637">
    <property type="entry name" value="HMGI/Y_DNA-bd_CS"/>
</dbReference>
<feature type="region of interest" description="Disordered" evidence="3">
    <location>
        <begin position="705"/>
        <end position="760"/>
    </location>
</feature>
<feature type="compositionally biased region" description="Low complexity" evidence="3">
    <location>
        <begin position="33"/>
        <end position="64"/>
    </location>
</feature>
<feature type="compositionally biased region" description="Low complexity" evidence="3">
    <location>
        <begin position="940"/>
        <end position="949"/>
    </location>
</feature>
<dbReference type="InterPro" id="IPR013762">
    <property type="entry name" value="Integrase-like_cat_sf"/>
</dbReference>
<feature type="compositionally biased region" description="Low complexity" evidence="3">
    <location>
        <begin position="1146"/>
        <end position="1156"/>
    </location>
</feature>
<evidence type="ECO:0000256" key="3">
    <source>
        <dbReference type="SAM" id="MobiDB-lite"/>
    </source>
</evidence>
<feature type="region of interest" description="Disordered" evidence="3">
    <location>
        <begin position="1303"/>
        <end position="1323"/>
    </location>
</feature>
<dbReference type="GeneID" id="25261450"/>
<feature type="region of interest" description="Disordered" evidence="3">
    <location>
        <begin position="459"/>
        <end position="482"/>
    </location>
</feature>
<evidence type="ECO:0000256" key="1">
    <source>
        <dbReference type="ARBA" id="ARBA00004123"/>
    </source>
</evidence>
<feature type="compositionally biased region" description="Low complexity" evidence="3">
    <location>
        <begin position="122"/>
        <end position="131"/>
    </location>
</feature>
<sequence>MTSPSRHSIKEASAQQPTSIEGATMNMGAHPDASGSGSNSANGTATTPIAAASSASASASASTSKAKDIAKSAVKRKGRAKAENAPKRASSSIRGRGRGQGRGRKVRGRATAATADGRSTIPSASSSSEPASDGKSVRRGSRWTSSPSVGTLKQYDDTMVTIKKWLTLAHPSLADAFDTVSERTLDAMLLYLDHAVDRGLSYNTVSRANSSMVAFFKFRLSRKREEWDSIRDEKERFQTGNPCFSKRYKAKYHSISREDLFRRRNVANQKQASQPLLYAHLHQVLPFLWQKSDETRGTSSRDNLSLCMMHSFITIGYLLWTRLDELLNLRWGDVSFEGLPPHAAGVNKLSAHGTDGFALHHSSNGATAIIRLPWREDVRGRAKSYRLQYQAQKPALDAAAALNRWAQICVQLNQGEPLRPEHLVFPSFNKSNAYAPTSKMLGAKALELFRDALRASAAASSPTAQSQGQVQGQEQGQGQGQGNLAGIVGGFGALGPALAAPPPPPAPVPAAESAPKKGKIRGKAAAAAGTSTAISGDLAPTATAADVVAFTQVCLRKGGLVDAIRNAPRYGLNVMTHDDAIWWGGWSNEASMINFLENDNAVDESEIGGGSAGKASVAAASGGSKASGKRGGDAVAKRDGNPSASSASTATSKQDGRAAASALAPSPSLTGNGSLHNAVGKKGATGGINKLGIPAGAGADLLTSTFPAGTLDPPPPRMQSLSSSSSNYLQQVLSPQLQQQHRHHHQQYPQQGSSAAAAGAAPSPFLAAHAHLSAVDSSIGKSVLPLPQKAKAARKAITAGPAAAVGSGADGDITRDPNTPAKRGRGRPRKDGRPPGSATPRKSAEGQASSSTSSAAAVTAAGLGTMDDGSGSTLAPALPLPHMFKQQHDSMTATYSHNTESSSSTGTGAAGGSAAGASLWPLPLSAAQSQTPGSSHGHLHQLSPAQHHQLPPPHPPLSSHGYSPADAGSADHGAAGSSGGATSGGGSDFFGDPGGVTSAGVHSGHHYAQQQQQTQHSNAYYPYEGSTFGGTTGTATTSAGAGGYYAGSDPSSYATSQHAGASTPDQYYTQAASHHGSGSGSAGVGGGSGSGGFYRNHGNLTTNSSAFDTSHHSPSDVQHTTHYGSQYGATTHSHTHAYSHSHNTHTHGYQHQQHQNQHSHAHGHGASGSGSGAGGVSAGSSSVGASPYQNFATPTQVAGPTQAAGTGHGQSQHPHGTASSAGHHYAYVDYGSVPYDDTGSTGGPGGGGAASSGGGGGWGAQHASHGGGGSGASSAAGAGTGAGSLYAPLSHTTHSRYYGASGTGSLHQASDMALPPPPAWAPR</sequence>
<dbReference type="EMBL" id="JMSN01000047">
    <property type="protein sequence ID" value="KDN44894.1"/>
    <property type="molecule type" value="Genomic_DNA"/>
</dbReference>
<feature type="compositionally biased region" description="Polar residues" evidence="3">
    <location>
        <begin position="1115"/>
        <end position="1129"/>
    </location>
</feature>
<evidence type="ECO:0000256" key="2">
    <source>
        <dbReference type="ARBA" id="ARBA00023242"/>
    </source>
</evidence>
<feature type="compositionally biased region" description="Polar residues" evidence="3">
    <location>
        <begin position="1187"/>
        <end position="1199"/>
    </location>
</feature>
<feature type="compositionally biased region" description="Basic residues" evidence="3">
    <location>
        <begin position="1133"/>
        <end position="1145"/>
    </location>
</feature>
<feature type="region of interest" description="Disordered" evidence="3">
    <location>
        <begin position="799"/>
        <end position="857"/>
    </location>
</feature>
<comment type="subcellular location">
    <subcellularLocation>
        <location evidence="1">Nucleus</location>
    </subcellularLocation>
</comment>
<comment type="caution">
    <text evidence="4">The sequence shown here is derived from an EMBL/GenBank/DDBJ whole genome shotgun (WGS) entry which is preliminary data.</text>
</comment>
<dbReference type="OrthoDB" id="164951at2759"/>
<feature type="region of interest" description="Disordered" evidence="3">
    <location>
        <begin position="1238"/>
        <end position="1277"/>
    </location>
</feature>
<accession>A0A066W1G5</accession>
<dbReference type="RefSeq" id="XP_013242961.1">
    <property type="nucleotide sequence ID" value="XM_013387507.1"/>
</dbReference>
<evidence type="ECO:0000313" key="4">
    <source>
        <dbReference type="EMBL" id="KDN44894.1"/>
    </source>
</evidence>
<feature type="region of interest" description="Disordered" evidence="3">
    <location>
        <begin position="606"/>
        <end position="677"/>
    </location>
</feature>
<feature type="compositionally biased region" description="Pro residues" evidence="3">
    <location>
        <begin position="499"/>
        <end position="508"/>
    </location>
</feature>
<feature type="compositionally biased region" description="Basic and acidic residues" evidence="3">
    <location>
        <begin position="630"/>
        <end position="640"/>
    </location>
</feature>
<protein>
    <submittedName>
        <fullName evidence="4">Uncharacterized protein</fullName>
    </submittedName>
</protein>
<feature type="compositionally biased region" description="Low complexity" evidence="3">
    <location>
        <begin position="459"/>
        <end position="474"/>
    </location>
</feature>
<keyword evidence="5" id="KW-1185">Reference proteome</keyword>
<dbReference type="InParanoid" id="A0A066W1G5"/>
<reference evidence="4 5" key="1">
    <citation type="submission" date="2014-05" db="EMBL/GenBank/DDBJ databases">
        <title>Draft genome sequence of a rare smut relative, Tilletiaria anomala UBC 951.</title>
        <authorList>
            <consortium name="DOE Joint Genome Institute"/>
            <person name="Toome M."/>
            <person name="Kuo A."/>
            <person name="Henrissat B."/>
            <person name="Lipzen A."/>
            <person name="Tritt A."/>
            <person name="Yoshinaga Y."/>
            <person name="Zane M."/>
            <person name="Barry K."/>
            <person name="Grigoriev I.V."/>
            <person name="Spatafora J.W."/>
            <person name="Aimea M.C."/>
        </authorList>
    </citation>
    <scope>NUCLEOTIDE SEQUENCE [LARGE SCALE GENOMIC DNA]</scope>
    <source>
        <strain evidence="4 5">UBC 951</strain>
    </source>
</reference>
<feature type="compositionally biased region" description="Gly residues" evidence="3">
    <location>
        <begin position="1240"/>
        <end position="1271"/>
    </location>
</feature>
<evidence type="ECO:0000313" key="5">
    <source>
        <dbReference type="Proteomes" id="UP000027361"/>
    </source>
</evidence>
<dbReference type="GO" id="GO:0005634">
    <property type="term" value="C:nucleus"/>
    <property type="evidence" value="ECO:0007669"/>
    <property type="project" value="UniProtKB-SubCell"/>
</dbReference>
<feature type="region of interest" description="Disordered" evidence="3">
    <location>
        <begin position="1104"/>
        <end position="1222"/>
    </location>
</feature>
<feature type="compositionally biased region" description="Gly residues" evidence="3">
    <location>
        <begin position="976"/>
        <end position="994"/>
    </location>
</feature>
<feature type="compositionally biased region" description="Basic residues" evidence="3">
    <location>
        <begin position="95"/>
        <end position="108"/>
    </location>
</feature>